<evidence type="ECO:0000256" key="2">
    <source>
        <dbReference type="ARBA" id="ARBA00022679"/>
    </source>
</evidence>
<dbReference type="GO" id="GO:0008033">
    <property type="term" value="P:tRNA processing"/>
    <property type="evidence" value="ECO:0007669"/>
    <property type="project" value="UniProtKB-KW"/>
</dbReference>
<gene>
    <name evidence="6" type="ORF">EES38_10120</name>
</gene>
<comment type="caution">
    <text evidence="6">The sequence shown here is derived from an EMBL/GenBank/DDBJ whole genome shotgun (WGS) entry which is preliminary data.</text>
</comment>
<keyword evidence="4" id="KW-0819">tRNA processing</keyword>
<dbReference type="InterPro" id="IPR039262">
    <property type="entry name" value="DTWD2/TAPT"/>
</dbReference>
<sequence>MRTHQFHMVYQERLSKATKPFIARGAKVKRCTYCQVESSLCLCDIQPNIDSKAKFMLLVSDTEIFKPSNTGRLIADVVKDTQVHLWSRTEPASSLLMTLSDPNLYPVVVFPDEYVDNKERIISTHDLKHIPQGKTALFIVLDGSWREARRMFRRSPYLDSLPVLSIHPERISEYIMRKSSKEEHLSTAEVSSIVLREAGFINEGNVLESWFQVFRETYLLSKSRAKKDQSRPSLDAYLTKLKT</sequence>
<dbReference type="GO" id="GO:0016432">
    <property type="term" value="F:tRNA-uridine aminocarboxypropyltransferase activity"/>
    <property type="evidence" value="ECO:0007669"/>
    <property type="project" value="UniProtKB-EC"/>
</dbReference>
<keyword evidence="7" id="KW-1185">Reference proteome</keyword>
<evidence type="ECO:0000256" key="3">
    <source>
        <dbReference type="ARBA" id="ARBA00022691"/>
    </source>
</evidence>
<name>A0A3N9U262_9VIBR</name>
<dbReference type="Proteomes" id="UP000281112">
    <property type="component" value="Unassembled WGS sequence"/>
</dbReference>
<evidence type="ECO:0000313" key="6">
    <source>
        <dbReference type="EMBL" id="RQW63592.1"/>
    </source>
</evidence>
<evidence type="ECO:0000256" key="1">
    <source>
        <dbReference type="ARBA" id="ARBA00012386"/>
    </source>
</evidence>
<proteinExistence type="predicted"/>
<dbReference type="InterPro" id="IPR005636">
    <property type="entry name" value="DTW"/>
</dbReference>
<organism evidence="6 7">
    <name type="scientific">Vibrio viridaestus</name>
    <dbReference type="NCBI Taxonomy" id="2487322"/>
    <lineage>
        <taxon>Bacteria</taxon>
        <taxon>Pseudomonadati</taxon>
        <taxon>Pseudomonadota</taxon>
        <taxon>Gammaproteobacteria</taxon>
        <taxon>Vibrionales</taxon>
        <taxon>Vibrionaceae</taxon>
        <taxon>Vibrio</taxon>
    </lineage>
</organism>
<reference evidence="6 7" key="1">
    <citation type="submission" date="2018-11" db="EMBL/GenBank/DDBJ databases">
        <title>Vibrio LJC006 sp. nov., isolated from seawater during the bloom of the enteromorpha.</title>
        <authorList>
            <person name="Liang J."/>
        </authorList>
    </citation>
    <scope>NUCLEOTIDE SEQUENCE [LARGE SCALE GENOMIC DNA]</scope>
    <source>
        <strain evidence="6 7">LJC006</strain>
    </source>
</reference>
<dbReference type="SMART" id="SM01144">
    <property type="entry name" value="DTW"/>
    <property type="match status" value="1"/>
</dbReference>
<dbReference type="EC" id="2.5.1.25" evidence="1"/>
<accession>A0A3N9U262</accession>
<dbReference type="PANTHER" id="PTHR21392">
    <property type="entry name" value="TRNA-URIDINE AMINOCARBOXYPROPYLTRANSFERASE 2"/>
    <property type="match status" value="1"/>
</dbReference>
<evidence type="ECO:0000256" key="4">
    <source>
        <dbReference type="ARBA" id="ARBA00022694"/>
    </source>
</evidence>
<protein>
    <recommendedName>
        <fullName evidence="1">tRNA-uridine aminocarboxypropyltransferase</fullName>
        <ecNumber evidence="1">2.5.1.25</ecNumber>
    </recommendedName>
</protein>
<keyword evidence="3" id="KW-0949">S-adenosyl-L-methionine</keyword>
<dbReference type="AlphaFoldDB" id="A0A3N9U262"/>
<dbReference type="RefSeq" id="WP_124937203.1">
    <property type="nucleotide sequence ID" value="NZ_RJVQ01000003.1"/>
</dbReference>
<keyword evidence="2" id="KW-0808">Transferase</keyword>
<dbReference type="Pfam" id="PF03942">
    <property type="entry name" value="DTW"/>
    <property type="match status" value="1"/>
</dbReference>
<feature type="domain" description="DTW" evidence="5">
    <location>
        <begin position="27"/>
        <end position="223"/>
    </location>
</feature>
<dbReference type="PANTHER" id="PTHR21392:SF1">
    <property type="entry name" value="TRNA-URIDINE AMINOCARBOXYPROPYLTRANSFERASE"/>
    <property type="match status" value="1"/>
</dbReference>
<evidence type="ECO:0000259" key="5">
    <source>
        <dbReference type="SMART" id="SM01144"/>
    </source>
</evidence>
<dbReference type="EMBL" id="RJVQ01000003">
    <property type="protein sequence ID" value="RQW63592.1"/>
    <property type="molecule type" value="Genomic_DNA"/>
</dbReference>
<evidence type="ECO:0000313" key="7">
    <source>
        <dbReference type="Proteomes" id="UP000281112"/>
    </source>
</evidence>
<dbReference type="OrthoDB" id="370626at2"/>